<dbReference type="EMBL" id="JAQQWE010000006">
    <property type="protein sequence ID" value="KAK7948745.1"/>
    <property type="molecule type" value="Genomic_DNA"/>
</dbReference>
<feature type="compositionally biased region" description="Polar residues" evidence="1">
    <location>
        <begin position="36"/>
        <end position="48"/>
    </location>
</feature>
<sequence>MSGDKTIIDSIKDGLQPNDARATGLGSGHPGASADHGTSVTDTLTPGTNKKGESDFGQATQNVLDATANKVSQAFQGTGQTPTSGNDTVMPGTDSRGDSKLGKETSGIASTIADKVSGVFGGASQTTSASDTLAPGSGSRLGQETSQMAHKIGEAGEHPPHTGPATSILAPGTDETGTSELGAETGAIGKSVKAHAENYAKK</sequence>
<name>A0ABR1Q8G4_9PEZI</name>
<protein>
    <submittedName>
        <fullName evidence="2">Uncharacterized protein</fullName>
    </submittedName>
</protein>
<keyword evidence="3" id="KW-1185">Reference proteome</keyword>
<proteinExistence type="predicted"/>
<comment type="caution">
    <text evidence="2">The sequence shown here is derived from an EMBL/GenBank/DDBJ whole genome shotgun (WGS) entry which is preliminary data.</text>
</comment>
<evidence type="ECO:0000256" key="1">
    <source>
        <dbReference type="SAM" id="MobiDB-lite"/>
    </source>
</evidence>
<accession>A0ABR1Q8G4</accession>
<feature type="region of interest" description="Disordered" evidence="1">
    <location>
        <begin position="1"/>
        <end position="202"/>
    </location>
</feature>
<feature type="compositionally biased region" description="Basic and acidic residues" evidence="1">
    <location>
        <begin position="151"/>
        <end position="160"/>
    </location>
</feature>
<evidence type="ECO:0000313" key="3">
    <source>
        <dbReference type="Proteomes" id="UP001391051"/>
    </source>
</evidence>
<reference evidence="2 3" key="1">
    <citation type="submission" date="2023-01" db="EMBL/GenBank/DDBJ databases">
        <title>Analysis of 21 Apiospora genomes using comparative genomics revels a genus with tremendous synthesis potential of carbohydrate active enzymes and secondary metabolites.</title>
        <authorList>
            <person name="Sorensen T."/>
        </authorList>
    </citation>
    <scope>NUCLEOTIDE SEQUENCE [LARGE SCALE GENOMIC DNA]</scope>
    <source>
        <strain evidence="2 3">CBS 24483</strain>
    </source>
</reference>
<feature type="compositionally biased region" description="Polar residues" evidence="1">
    <location>
        <begin position="57"/>
        <end position="87"/>
    </location>
</feature>
<dbReference type="GeneID" id="92078915"/>
<feature type="compositionally biased region" description="Basic and acidic residues" evidence="1">
    <location>
        <begin position="1"/>
        <end position="12"/>
    </location>
</feature>
<evidence type="ECO:0000313" key="2">
    <source>
        <dbReference type="EMBL" id="KAK7948745.1"/>
    </source>
</evidence>
<dbReference type="Proteomes" id="UP001391051">
    <property type="component" value="Unassembled WGS sequence"/>
</dbReference>
<dbReference type="RefSeq" id="XP_066698251.1">
    <property type="nucleotide sequence ID" value="XM_066845853.1"/>
</dbReference>
<gene>
    <name evidence="2" type="ORF">PG986_009631</name>
</gene>
<organism evidence="2 3">
    <name type="scientific">Apiospora aurea</name>
    <dbReference type="NCBI Taxonomy" id="335848"/>
    <lineage>
        <taxon>Eukaryota</taxon>
        <taxon>Fungi</taxon>
        <taxon>Dikarya</taxon>
        <taxon>Ascomycota</taxon>
        <taxon>Pezizomycotina</taxon>
        <taxon>Sordariomycetes</taxon>
        <taxon>Xylariomycetidae</taxon>
        <taxon>Amphisphaeriales</taxon>
        <taxon>Apiosporaceae</taxon>
        <taxon>Apiospora</taxon>
    </lineage>
</organism>